<dbReference type="InterPro" id="IPR000587">
    <property type="entry name" value="Creatinase_N"/>
</dbReference>
<feature type="domain" description="Peptidase M24" evidence="4">
    <location>
        <begin position="154"/>
        <end position="359"/>
    </location>
</feature>
<dbReference type="Gene3D" id="3.90.230.10">
    <property type="entry name" value="Creatinase/methionine aminopeptidase superfamily"/>
    <property type="match status" value="1"/>
</dbReference>
<sequence>MKSITTHQTEDTMSKIERIITFLEEKNVDMTFITNSTTLNYLTGLAIDPHERIAGLIIFRDAQPMLFTPALEVEKAKEKTSGFDIFGYEDAQNPWAVVREHVKTTVSKIAVEYSDIPLSKTEGLKSQFGASTEFVNITPLIERMRLIKSADEIEKMKIAGDYADKCFEIGFHTAAARNGVTESDIVAKIEYEMKRMGISQMSFDTIVLTGARAANPHGVPEEVQVQENKLLLFDLGVMSQGYASDATRTISIGKPNDFDANIHAIVKEAQAAAMDFIKPGVSAIEIDKVARDIITKAGYGEYFNHRLGHGIGMDCHEFPSIGGSEDIIIEKGMCFSNEPGIYIPGKVGVRIEDCLYVTESGCESFTHTNHDLVIY</sequence>
<dbReference type="EMBL" id="JXJU01000001">
    <property type="protein sequence ID" value="PCS01380.1"/>
    <property type="molecule type" value="Genomic_DNA"/>
</dbReference>
<evidence type="ECO:0000259" key="5">
    <source>
        <dbReference type="Pfam" id="PF01321"/>
    </source>
</evidence>
<reference evidence="6 7" key="1">
    <citation type="submission" date="2014-12" db="EMBL/GenBank/DDBJ databases">
        <title>Draft genome sequences of 10 type strains of Lactococcus.</title>
        <authorList>
            <person name="Sun Z."/>
            <person name="Zhong Z."/>
            <person name="Liu W."/>
            <person name="Zhang W."/>
            <person name="Zhang H."/>
        </authorList>
    </citation>
    <scope>NUCLEOTIDE SEQUENCE [LARGE SCALE GENOMIC DNA]</scope>
    <source>
        <strain evidence="6 7">JCM 16395</strain>
    </source>
</reference>
<evidence type="ECO:0000259" key="4">
    <source>
        <dbReference type="Pfam" id="PF00557"/>
    </source>
</evidence>
<evidence type="ECO:0000256" key="3">
    <source>
        <dbReference type="ARBA" id="ARBA00023211"/>
    </source>
</evidence>
<dbReference type="AlphaFoldDB" id="A0A2A5RPK3"/>
<dbReference type="CDD" id="cd01092">
    <property type="entry name" value="APP-like"/>
    <property type="match status" value="1"/>
</dbReference>
<dbReference type="Pfam" id="PF01321">
    <property type="entry name" value="Creatinase_N"/>
    <property type="match status" value="1"/>
</dbReference>
<dbReference type="InterPro" id="IPR029149">
    <property type="entry name" value="Creatin/AminoP/Spt16_N"/>
</dbReference>
<organism evidence="6 7">
    <name type="scientific">Lactococcus fujiensis JCM 16395</name>
    <dbReference type="NCBI Taxonomy" id="1291764"/>
    <lineage>
        <taxon>Bacteria</taxon>
        <taxon>Bacillati</taxon>
        <taxon>Bacillota</taxon>
        <taxon>Bacilli</taxon>
        <taxon>Lactobacillales</taxon>
        <taxon>Streptococcaceae</taxon>
        <taxon>Lactococcus</taxon>
    </lineage>
</organism>
<proteinExistence type="inferred from homology"/>
<comment type="caution">
    <text evidence="6">The sequence shown here is derived from an EMBL/GenBank/DDBJ whole genome shotgun (WGS) entry which is preliminary data.</text>
</comment>
<dbReference type="PANTHER" id="PTHR46112">
    <property type="entry name" value="AMINOPEPTIDASE"/>
    <property type="match status" value="1"/>
</dbReference>
<dbReference type="Proteomes" id="UP000218181">
    <property type="component" value="Unassembled WGS sequence"/>
</dbReference>
<gene>
    <name evidence="6" type="ORF">RT41_GL000144</name>
</gene>
<accession>A0A2A5RPK3</accession>
<dbReference type="InterPro" id="IPR000994">
    <property type="entry name" value="Pept_M24"/>
</dbReference>
<dbReference type="SUPFAM" id="SSF53092">
    <property type="entry name" value="Creatinase/prolidase N-terminal domain"/>
    <property type="match status" value="1"/>
</dbReference>
<dbReference type="SUPFAM" id="SSF55920">
    <property type="entry name" value="Creatinase/aminopeptidase"/>
    <property type="match status" value="1"/>
</dbReference>
<dbReference type="STRING" id="1291764.GCA_001311235_00398"/>
<comment type="similarity">
    <text evidence="2">Belongs to the peptidase M24B family.</text>
</comment>
<dbReference type="PANTHER" id="PTHR46112:SF10">
    <property type="entry name" value="DIPEPTIDASE YKVY-RELATED"/>
    <property type="match status" value="1"/>
</dbReference>
<name>A0A2A5RPK3_9LACT</name>
<dbReference type="InterPro" id="IPR036005">
    <property type="entry name" value="Creatinase/aminopeptidase-like"/>
</dbReference>
<evidence type="ECO:0000313" key="7">
    <source>
        <dbReference type="Proteomes" id="UP000218181"/>
    </source>
</evidence>
<feature type="domain" description="Creatinase N-terminal" evidence="5">
    <location>
        <begin position="16"/>
        <end position="147"/>
    </location>
</feature>
<evidence type="ECO:0000256" key="2">
    <source>
        <dbReference type="ARBA" id="ARBA00008766"/>
    </source>
</evidence>
<comment type="cofactor">
    <cofactor evidence="1">
        <name>Mn(2+)</name>
        <dbReference type="ChEBI" id="CHEBI:29035"/>
    </cofactor>
</comment>
<keyword evidence="7" id="KW-1185">Reference proteome</keyword>
<dbReference type="Pfam" id="PF00557">
    <property type="entry name" value="Peptidase_M24"/>
    <property type="match status" value="1"/>
</dbReference>
<keyword evidence="3" id="KW-0464">Manganese</keyword>
<dbReference type="Gene3D" id="3.40.350.10">
    <property type="entry name" value="Creatinase/prolidase N-terminal domain"/>
    <property type="match status" value="1"/>
</dbReference>
<protein>
    <submittedName>
        <fullName evidence="6">Xaa-Pro dipeptidase</fullName>
    </submittedName>
</protein>
<evidence type="ECO:0000313" key="6">
    <source>
        <dbReference type="EMBL" id="PCS01380.1"/>
    </source>
</evidence>
<evidence type="ECO:0000256" key="1">
    <source>
        <dbReference type="ARBA" id="ARBA00001936"/>
    </source>
</evidence>
<dbReference type="InterPro" id="IPR050659">
    <property type="entry name" value="Peptidase_M24B"/>
</dbReference>